<accession>Q1I6A3</accession>
<protein>
    <submittedName>
        <fullName evidence="1">Putative phage protein</fullName>
    </submittedName>
</protein>
<dbReference type="HOGENOM" id="CLU_221254_0_0_6"/>
<evidence type="ECO:0000313" key="2">
    <source>
        <dbReference type="Proteomes" id="UP000000658"/>
    </source>
</evidence>
<sequence length="31" mass="3629">MDPEQILARPLDVLRESLQHAQRINAMQQVQ</sequence>
<name>Q1I6A3_PSEE4</name>
<dbReference type="EMBL" id="CT573326">
    <property type="protein sequence ID" value="CAK16832.1"/>
    <property type="molecule type" value="Genomic_DNA"/>
</dbReference>
<dbReference type="KEGG" id="pen:PSEEN4143"/>
<proteinExistence type="predicted"/>
<dbReference type="Proteomes" id="UP000000658">
    <property type="component" value="Chromosome"/>
</dbReference>
<evidence type="ECO:0000313" key="1">
    <source>
        <dbReference type="EMBL" id="CAK16832.1"/>
    </source>
</evidence>
<organism evidence="1 2">
    <name type="scientific">Pseudomonas entomophila (strain L48)</name>
    <dbReference type="NCBI Taxonomy" id="384676"/>
    <lineage>
        <taxon>Bacteria</taxon>
        <taxon>Pseudomonadati</taxon>
        <taxon>Pseudomonadota</taxon>
        <taxon>Gammaproteobacteria</taxon>
        <taxon>Pseudomonadales</taxon>
        <taxon>Pseudomonadaceae</taxon>
        <taxon>Pseudomonas</taxon>
    </lineage>
</organism>
<reference evidence="1 2" key="1">
    <citation type="journal article" date="2006" name="Nat. Biotechnol.">
        <title>Complete genome sequence of the entomopathogenic and metabolically versatile soil bacterium Pseudomonas entomophila.</title>
        <authorList>
            <person name="Vodovar N."/>
            <person name="Vallenet D."/>
            <person name="Cruveiller S."/>
            <person name="Rouy Z."/>
            <person name="Barbe V."/>
            <person name="Acosta C."/>
            <person name="Cattolico L."/>
            <person name="Jubin C."/>
            <person name="Lajus A."/>
            <person name="Segurens B."/>
            <person name="Vacherie B."/>
            <person name="Wincker P."/>
            <person name="Weissenbach J."/>
            <person name="Lemaitre B."/>
            <person name="Medigue C."/>
            <person name="Boccard F."/>
        </authorList>
    </citation>
    <scope>NUCLEOTIDE SEQUENCE [LARGE SCALE GENOMIC DNA]</scope>
    <source>
        <strain evidence="1 2">L48</strain>
    </source>
</reference>
<dbReference type="AlphaFoldDB" id="Q1I6A3"/>
<gene>
    <name evidence="1" type="ordered locus">PSEEN4143</name>
</gene>